<dbReference type="OrthoDB" id="9812080at2"/>
<dbReference type="InterPro" id="IPR010664">
    <property type="entry name" value="LipoPS_assembly_LptC-rel"/>
</dbReference>
<reference evidence="1 2" key="1">
    <citation type="submission" date="2018-09" db="EMBL/GenBank/DDBJ databases">
        <title>Hymenobacter medium sp. nov., isolated from R2A medium.</title>
        <authorList>
            <person name="Yingchao G."/>
        </authorList>
    </citation>
    <scope>NUCLEOTIDE SEQUENCE [LARGE SCALE GENOMIC DNA]</scope>
    <source>
        <strain evidence="2">sh-6</strain>
    </source>
</reference>
<proteinExistence type="predicted"/>
<dbReference type="AlphaFoldDB" id="A0A3B7R3T1"/>
<evidence type="ECO:0000313" key="2">
    <source>
        <dbReference type="Proteomes" id="UP000262802"/>
    </source>
</evidence>
<name>A0A3B7R3T1_9BACT</name>
<organism evidence="1 2">
    <name type="scientific">Hymenobacter oligotrophus</name>
    <dbReference type="NCBI Taxonomy" id="2319843"/>
    <lineage>
        <taxon>Bacteria</taxon>
        <taxon>Pseudomonadati</taxon>
        <taxon>Bacteroidota</taxon>
        <taxon>Cytophagia</taxon>
        <taxon>Cytophagales</taxon>
        <taxon>Hymenobacteraceae</taxon>
        <taxon>Hymenobacter</taxon>
    </lineage>
</organism>
<dbReference type="KEGG" id="hyh:D3Y59_13695"/>
<dbReference type="Gene3D" id="2.60.450.10">
    <property type="entry name" value="Lipopolysaccharide (LPS) transport protein A like domain"/>
    <property type="match status" value="1"/>
</dbReference>
<accession>A0A3B7R3T1</accession>
<gene>
    <name evidence="1" type="primary">lptC</name>
    <name evidence="1" type="ORF">D3Y59_13695</name>
</gene>
<dbReference type="Pfam" id="PF06835">
    <property type="entry name" value="LptC"/>
    <property type="match status" value="1"/>
</dbReference>
<evidence type="ECO:0000313" key="1">
    <source>
        <dbReference type="EMBL" id="AYA38000.1"/>
    </source>
</evidence>
<sequence>MNKSAVKATECTANQTQWGALLLGAALALVGCQEKAAEPAKKVVYTGPTLETSNVTTLFSDSARLQVRLTAPLEQTFENGDLVYPKGVNIVFYAKDGTTVVNNLRGNYGKYTRTENVYVVRGDVRVRNEQKQQGMRSEELYYDRPRARIYTQKFVRVETPTEILTGQGLEANEDFSRYKILKPEGVFTLDQGTAPAGTVTP</sequence>
<dbReference type="PROSITE" id="PS51257">
    <property type="entry name" value="PROKAR_LIPOPROTEIN"/>
    <property type="match status" value="1"/>
</dbReference>
<dbReference type="EMBL" id="CP032317">
    <property type="protein sequence ID" value="AYA38000.1"/>
    <property type="molecule type" value="Genomic_DNA"/>
</dbReference>
<keyword evidence="2" id="KW-1185">Reference proteome</keyword>
<dbReference type="GO" id="GO:0005886">
    <property type="term" value="C:plasma membrane"/>
    <property type="evidence" value="ECO:0007669"/>
    <property type="project" value="InterPro"/>
</dbReference>
<dbReference type="InterPro" id="IPR026265">
    <property type="entry name" value="LptC"/>
</dbReference>
<protein>
    <submittedName>
        <fullName evidence="1">LPS export ABC transporter periplasmic protein LptC</fullName>
    </submittedName>
</protein>
<dbReference type="NCBIfam" id="TIGR04409">
    <property type="entry name" value="LptC_YrbK"/>
    <property type="match status" value="1"/>
</dbReference>
<dbReference type="GO" id="GO:0015221">
    <property type="term" value="F:lipopolysaccharide transmembrane transporter activity"/>
    <property type="evidence" value="ECO:0007669"/>
    <property type="project" value="InterPro"/>
</dbReference>
<dbReference type="Proteomes" id="UP000262802">
    <property type="component" value="Chromosome"/>
</dbReference>